<evidence type="ECO:0008006" key="3">
    <source>
        <dbReference type="Google" id="ProtNLM"/>
    </source>
</evidence>
<dbReference type="PANTHER" id="PTHR43847">
    <property type="entry name" value="BLL3993 PROTEIN"/>
    <property type="match status" value="1"/>
</dbReference>
<organism evidence="2">
    <name type="scientific">bioreactor metagenome</name>
    <dbReference type="NCBI Taxonomy" id="1076179"/>
    <lineage>
        <taxon>unclassified sequences</taxon>
        <taxon>metagenomes</taxon>
        <taxon>ecological metagenomes</taxon>
    </lineage>
</organism>
<keyword evidence="1" id="KW-0812">Transmembrane</keyword>
<keyword evidence="1" id="KW-1133">Transmembrane helix</keyword>
<accession>A0A645E9B2</accession>
<comment type="caution">
    <text evidence="2">The sequence shown here is derived from an EMBL/GenBank/DDBJ whole genome shotgun (WGS) entry which is preliminary data.</text>
</comment>
<protein>
    <recommendedName>
        <fullName evidence="3">Steroid 5-alpha reductase C-terminal domain-containing protein</fullName>
    </recommendedName>
</protein>
<evidence type="ECO:0000313" key="2">
    <source>
        <dbReference type="EMBL" id="MPM98594.1"/>
    </source>
</evidence>
<dbReference type="AlphaFoldDB" id="A0A645E9B2"/>
<dbReference type="EMBL" id="VSSQ01044737">
    <property type="protein sequence ID" value="MPM98594.1"/>
    <property type="molecule type" value="Genomic_DNA"/>
</dbReference>
<dbReference type="Gene3D" id="1.20.120.1630">
    <property type="match status" value="1"/>
</dbReference>
<dbReference type="InterPro" id="IPR052527">
    <property type="entry name" value="Metal_cation-efflux_comp"/>
</dbReference>
<proteinExistence type="predicted"/>
<feature type="transmembrane region" description="Helical" evidence="1">
    <location>
        <begin position="60"/>
        <end position="81"/>
    </location>
</feature>
<sequence>MPIIVIVSFLLMALSDALKMRGRDKAGKGLFAAGVLFLAAGLILSAMTGNRFHVSPLLRALLITLAAIGAWGEYSALFGAIPVKETYIGADPAQKLVDSGLYAMCRHPGAIFFPLMSVCAALGLGSVSLLINGLLASLLNLLYVVFQDQVVFPSTIPGYNSYRQRVPFLFPTAQSIARALGRSTDKQDDV</sequence>
<gene>
    <name evidence="2" type="ORF">SDC9_145782</name>
</gene>
<feature type="transmembrane region" description="Helical" evidence="1">
    <location>
        <begin position="29"/>
        <end position="48"/>
    </location>
</feature>
<feature type="transmembrane region" description="Helical" evidence="1">
    <location>
        <begin position="101"/>
        <end position="122"/>
    </location>
</feature>
<dbReference type="PANTHER" id="PTHR43847:SF1">
    <property type="entry name" value="BLL3993 PROTEIN"/>
    <property type="match status" value="1"/>
</dbReference>
<evidence type="ECO:0000256" key="1">
    <source>
        <dbReference type="SAM" id="Phobius"/>
    </source>
</evidence>
<keyword evidence="1" id="KW-0472">Membrane</keyword>
<name>A0A645E9B2_9ZZZZ</name>
<reference evidence="2" key="1">
    <citation type="submission" date="2019-08" db="EMBL/GenBank/DDBJ databases">
        <authorList>
            <person name="Kucharzyk K."/>
            <person name="Murdoch R.W."/>
            <person name="Higgins S."/>
            <person name="Loffler F."/>
        </authorList>
    </citation>
    <scope>NUCLEOTIDE SEQUENCE</scope>
</reference>